<comment type="caution">
    <text evidence="2">The sequence shown here is derived from an EMBL/GenBank/DDBJ whole genome shotgun (WGS) entry which is preliminary data.</text>
</comment>
<keyword evidence="3" id="KW-1185">Reference proteome</keyword>
<protein>
    <submittedName>
        <fullName evidence="2">Uncharacterized protein</fullName>
    </submittedName>
</protein>
<dbReference type="Proteomes" id="UP000294830">
    <property type="component" value="Unassembled WGS sequence"/>
</dbReference>
<proteinExistence type="predicted"/>
<dbReference type="AlphaFoldDB" id="A0A4R2E7I4"/>
<evidence type="ECO:0000313" key="3">
    <source>
        <dbReference type="Proteomes" id="UP000294830"/>
    </source>
</evidence>
<keyword evidence="1" id="KW-0472">Membrane</keyword>
<gene>
    <name evidence="2" type="ORF">CLV25_1257</name>
</gene>
<name>A0A4R2E7I4_9BACT</name>
<evidence type="ECO:0000256" key="1">
    <source>
        <dbReference type="SAM" id="Phobius"/>
    </source>
</evidence>
<dbReference type="EMBL" id="SLWB01000025">
    <property type="protein sequence ID" value="TCN61624.1"/>
    <property type="molecule type" value="Genomic_DNA"/>
</dbReference>
<evidence type="ECO:0000313" key="2">
    <source>
        <dbReference type="EMBL" id="TCN61624.1"/>
    </source>
</evidence>
<sequence>MKGNEMSLAKRAAAPTPKFFRRVRTIGLCLAAVGGAIIASPIALPAALVAVAGYITLAGGVMTAVAQVSVDGE</sequence>
<keyword evidence="1" id="KW-0812">Transmembrane</keyword>
<feature type="transmembrane region" description="Helical" evidence="1">
    <location>
        <begin position="28"/>
        <end position="55"/>
    </location>
</feature>
<accession>A0A4R2E7I4</accession>
<keyword evidence="1" id="KW-1133">Transmembrane helix</keyword>
<dbReference type="RefSeq" id="WP_207895715.1">
    <property type="nucleotide sequence ID" value="NZ_SLWB01000025.1"/>
</dbReference>
<reference evidence="2 3" key="1">
    <citation type="submission" date="2019-03" db="EMBL/GenBank/DDBJ databases">
        <title>Genomic Encyclopedia of Archaeal and Bacterial Type Strains, Phase II (KMG-II): from individual species to whole genera.</title>
        <authorList>
            <person name="Goeker M."/>
        </authorList>
    </citation>
    <scope>NUCLEOTIDE SEQUENCE [LARGE SCALE GENOMIC DNA]</scope>
    <source>
        <strain evidence="2 3">RL-C</strain>
    </source>
</reference>
<organism evidence="2 3">
    <name type="scientific">Acetobacteroides hydrogenigenes</name>
    <dbReference type="NCBI Taxonomy" id="979970"/>
    <lineage>
        <taxon>Bacteria</taxon>
        <taxon>Pseudomonadati</taxon>
        <taxon>Bacteroidota</taxon>
        <taxon>Bacteroidia</taxon>
        <taxon>Bacteroidales</taxon>
        <taxon>Rikenellaceae</taxon>
        <taxon>Acetobacteroides</taxon>
    </lineage>
</organism>